<keyword evidence="2" id="KW-1185">Reference proteome</keyword>
<protein>
    <recommendedName>
        <fullName evidence="3">DUF2345 domain-containing protein</fullName>
    </recommendedName>
</protein>
<gene>
    <name evidence="1" type="ORF">I4W93_013565</name>
</gene>
<comment type="caution">
    <text evidence="1">The sequence shown here is derived from an EMBL/GenBank/DDBJ whole genome shotgun (WGS) entry which is preliminary data.</text>
</comment>
<evidence type="ECO:0000313" key="1">
    <source>
        <dbReference type="EMBL" id="MBZ9612625.1"/>
    </source>
</evidence>
<organism evidence="1 2">
    <name type="scientific">Rheinheimera maricola</name>
    <dbReference type="NCBI Taxonomy" id="2793282"/>
    <lineage>
        <taxon>Bacteria</taxon>
        <taxon>Pseudomonadati</taxon>
        <taxon>Pseudomonadota</taxon>
        <taxon>Gammaproteobacteria</taxon>
        <taxon>Chromatiales</taxon>
        <taxon>Chromatiaceae</taxon>
        <taxon>Rheinheimera</taxon>
    </lineage>
</organism>
<reference evidence="1 2" key="1">
    <citation type="submission" date="2021-08" db="EMBL/GenBank/DDBJ databases">
        <title>Rheinheimera aquimaris sp. nov., isolated from seawater of the East Sea in Korea.</title>
        <authorList>
            <person name="Kim K.H."/>
            <person name="Wenting R."/>
            <person name="Kim K.R."/>
            <person name="Jeon C.O."/>
        </authorList>
    </citation>
    <scope>NUCLEOTIDE SEQUENCE [LARGE SCALE GENOMIC DNA]</scope>
    <source>
        <strain evidence="1 2">MA-13</strain>
    </source>
</reference>
<sequence>MDVKRAELKVTIAKLVELAYSTDNDLTVKLMAKSGSTKLTIDQNGKATLSGAAGNLTFSGSPALEQIGANIKRVSISFTRGSDNNVKYTATFSLEIISMSVSGEFDIEALILSCSGLLCRAASAMKGRNQALEHQYQQIMGN</sequence>
<name>A0ABS7XAN9_9GAMM</name>
<evidence type="ECO:0000313" key="2">
    <source>
        <dbReference type="Proteomes" id="UP000663814"/>
    </source>
</evidence>
<proteinExistence type="predicted"/>
<dbReference type="Proteomes" id="UP000663814">
    <property type="component" value="Unassembled WGS sequence"/>
</dbReference>
<accession>A0ABS7XAN9</accession>
<evidence type="ECO:0008006" key="3">
    <source>
        <dbReference type="Google" id="ProtNLM"/>
    </source>
</evidence>
<dbReference type="EMBL" id="JAERPS020000005">
    <property type="protein sequence ID" value="MBZ9612625.1"/>
    <property type="molecule type" value="Genomic_DNA"/>
</dbReference>
<dbReference type="RefSeq" id="WP_205312614.1">
    <property type="nucleotide sequence ID" value="NZ_JAERPS020000005.1"/>
</dbReference>